<dbReference type="AlphaFoldDB" id="A0A7T8KGD4"/>
<name>A0A7T8KGD4_CALRO</name>
<proteinExistence type="predicted"/>
<reference evidence="2" key="1">
    <citation type="submission" date="2021-01" db="EMBL/GenBank/DDBJ databases">
        <title>Caligus Genome Assembly.</title>
        <authorList>
            <person name="Gallardo-Escarate C."/>
        </authorList>
    </citation>
    <scope>NUCLEOTIDE SEQUENCE [LARGE SCALE GENOMIC DNA]</scope>
</reference>
<dbReference type="Proteomes" id="UP000595437">
    <property type="component" value="Chromosome 5"/>
</dbReference>
<accession>A0A7T8KGD4</accession>
<keyword evidence="2" id="KW-1185">Reference proteome</keyword>
<dbReference type="EMBL" id="CP045894">
    <property type="protein sequence ID" value="QQP55390.1"/>
    <property type="molecule type" value="Genomic_DNA"/>
</dbReference>
<evidence type="ECO:0000313" key="1">
    <source>
        <dbReference type="EMBL" id="QQP55390.1"/>
    </source>
</evidence>
<sequence length="51" mass="5682">MGNRMKPRAQSLSCATVESRKFSRFLACQLLAPILPRCGAFGLWNLGLWGK</sequence>
<gene>
    <name evidence="1" type="ORF">FKW44_008548</name>
</gene>
<organism evidence="1 2">
    <name type="scientific">Caligus rogercresseyi</name>
    <name type="common">Sea louse</name>
    <dbReference type="NCBI Taxonomy" id="217165"/>
    <lineage>
        <taxon>Eukaryota</taxon>
        <taxon>Metazoa</taxon>
        <taxon>Ecdysozoa</taxon>
        <taxon>Arthropoda</taxon>
        <taxon>Crustacea</taxon>
        <taxon>Multicrustacea</taxon>
        <taxon>Hexanauplia</taxon>
        <taxon>Copepoda</taxon>
        <taxon>Siphonostomatoida</taxon>
        <taxon>Caligidae</taxon>
        <taxon>Caligus</taxon>
    </lineage>
</organism>
<protein>
    <submittedName>
        <fullName evidence="1">Transposable element</fullName>
    </submittedName>
</protein>
<evidence type="ECO:0000313" key="2">
    <source>
        <dbReference type="Proteomes" id="UP000595437"/>
    </source>
</evidence>